<dbReference type="InterPro" id="IPR000185">
    <property type="entry name" value="SecA"/>
</dbReference>
<dbReference type="Gene3D" id="3.90.1440.10">
    <property type="entry name" value="SecA, preprotein cross-linking domain"/>
    <property type="match status" value="1"/>
</dbReference>
<dbReference type="PANTHER" id="PTHR30612:SF0">
    <property type="entry name" value="CHLOROPLAST PROTEIN-TRANSPORTING ATPASE"/>
    <property type="match status" value="1"/>
</dbReference>
<dbReference type="GO" id="GO:0006605">
    <property type="term" value="P:protein targeting"/>
    <property type="evidence" value="ECO:0007669"/>
    <property type="project" value="InterPro"/>
</dbReference>
<sequence length="5144" mass="600853">MQSNQICSLEKIRLAQIKQQAIESSEKISEYCHALRNRLQNGIVLGYEYLTAKLYYDIALVNYEYYRHGLVHDNLLSVREFLKKCIDQFDQNNPRTNHIDIVKDAKYLLDSVCDLENHISINKKYYSLKRKRKELEVNLQNQTDSDSLIEILCALVECNLEIGCIDQVEYYLEFLRGSSEENLKDKLDEYELRKCLIVNLRQVIECEVALSQPQEDDIEYYSVKKTEKVVDYQLEAQKWKDMCKKSNTRSILFIYSPEKNEHHWETWFSLPDRKTEVFQLEIDNKSFLSKFLNHIYLKKVNNQVLSEVLEMSAVDKDNAFNLKCKTTKILRFCQLLKDAYSFIGNYPLEQRYDQAFSYFSKEQMKRRNQITSSFEINNSLAKNTDKHVCNQFPLSLFPISSENIVKNLNDQIDEEEFFSNILPYLDQIKDLKRSFNCVHTIDWRFCSIQTDRNGCVKKWQKENVQFEKENPFEKRYLLILVQCSYHFIPKFMRNSDRWYLYKETASGRIYEGFVDEKQELKNIDVYLRDISPEDIEQKEKTKKFLFNEDQILKYLSKIFQNDEEILATKSLSSQYYFINPQCLSKRDIEIYDLRKAKHAHGFKEQIIRNLDRNFICIGKLSNKHYITLVVESRREYKFDFHLRYIYVIDSTYEKINEKFLEWFTGVKDQCVYEVRFIECPKQRFMSENSLLHAYFNATACQWAANENYWTFLKRNFSKQEFSNKNNIEKIKLWYIGNSEKLSISEYIEDNFLDEQTREIIEKFKSLLYKIFSSVLEGQEMKTRIEEISKEFTTIKRFDEMLEKISILNKGAVSNDELKECINTLENLENTTEDPRKKEYLEIDSIVDIMFEILKKCSFDLLSLQEKLLQNFEYFEDKLHHNILLTIVGKNYGYSKRIKTMIKSNDANSTSYENFLNSLGDYLETRKSFIPAHEFLLECRYLTNELQKWKMENIVVTNQCAKQSLDTIKCFIERFIQIEESFESFKSIFTRLLPFNYELLELSAINERLRIDIYQQISNFDDIEKCIENLFKDDKQSVKNIFSSFRNSITVGDERTAYYVGTHLRQIMMEEVDYYMNSLVSFRYKSLNSMEVFEQNLHQYLLNSIKDIVINKIPSNHFLSSALSILNSVNLEDVDYDKKISFYIQIIKIFRYPSNTIPSEVIDNLLLQLNNKSHSHFVYLQQKLDDLTKMLKRFAKVAKILPEFSRLFLQCLNEKYDHLPEQEVFSVDGKIHKEILDRLQSNKTFNDIKSIVSMFNKNELNNIVEECECFLKDSDEKGSAEISGCLRQCIINIVENFISNLLTYRYDALVAFNDFEKKLYELLTTYDAIESQGMRNLLIKTLSSLNDSNYCYDKDFLTYRTLVESLQKQNCECARIIKPVFEETNHTLKPIFKEKVNNLKKILNGYVNWYEIESFKQSEYVIFQIKTTSGVLSQILKNIKDKHPDCFSSNNEIRIINCDKLYIDVHLSSREYSGVNIVIISPWQELVKNITTLEMYTDGENAKDVWKDKPAKNSIGTDANRNGNKGEDGSDGKNGKSAGNIYVVANYLPSIEVSVRGGQGGSGQDGGNGTSGLDGIDGKHADREALKKGLEKSWALLGGAWSHRHRRLGTDGRPGGSGGDAGSAGFAGEHGNSGAIKIVALKGNCPEVQHRAVLENSKSQNGKTGKPGEAGKHGKDGLDYVGISNWINPGRALLSSRGIDNLKGGRLPHDDRRDDFEKQIWQDYSMLPMVYNETDDRFNGKYPDKTAHRGSEKLNRHKNQEVVHQIHGINHHDVFEQSSKFFEPFINPKKVASYQHWLASSLKEFLEKMAELEDIPSYTVQTLPDIEHDAKQLLILKENFLQILSKENEKLQREKLDTNQMNIGIILLAQHIFTQYSDYQKQYQAVYQQLQNEMEKVNVNQLATGLEIRSIEIASLKSTINRIINEQRFHQRFATTQRRAEILIETPKEDLSKTILSRQNIEILKEDSDQQKWESFQTNIYYKNIEFRNKFNEEPNEENLFRLGHDFLEKLVDTCSKPEEIDLEKISNFTYDYLYNLQQSNYSLVALEYLRNQQEKIDDLIMKISWPENSHVLDLLIDFFKGFNREFSRQYWLVWIGKTLKCVEESSEDDRVRKGKRNLIDLLQIIRIADDIQIKQLNFNLKSSFLLKEFFAYDFDSTLYDENRTELIKSIKNFNLDCNVSNLLEILTVFSKSSFFNEKRNDTLHNLLTNPDQLTIINDFLLIFYNNLSLINVQEEYFDKLIEKIVEIEYILIHNPRSYLSDIIFQFSIGIENIRVNKFSPKKKKDLDEIYQSNDLNRLFAFQVRKTFEEKQNIFTIEQQIDVFNTLYDLSLVENIFQQIETCDSISEPNKIIEFLNWTINNRDRFSYETIQTISSIIKTILNKKKIDETICNVLEFIQVVFDYKITKFESIEHEKNIELTRDNKEKFTETICSLLDEIIRLFKEIVIDKNRKPDRAFDFYINLTKLMSIKIPKEFFGLSNDHLDKLRLICYETWNYLSDEVDIRIIFRVLDDPKSNLLPNQKKEIESILNQYPNDIETTLKYLKEIIECIDKQKKDTIIYKEKMILLKALDQLFFNIETIDENTRRTIAKRLNPLFDSNKSHNLNFCLILSEINRRSKTSFQINQVLEKKIENLFPNSNIDDSFIDILSLIKYSPKEKIDDFLNNLIDTFENSSDLIEIKAKVLYQLIESYPIFNTELESVVSKYMSKTNYTLEEKIKDYDIILTFLCKECDDKSKVIKQIYDNFYEYCKKSRIQWKNLLNLMSLITKVHQESCYPNEANIQFALYIVNLFDTMLKTNQPLGLIDDKFVEFLVWLFDRLSNYQLAEKCELNKNDLIHIDRLKSIVEKLNPETDEYLKVSTKTIYEEMKMIYIEKFIKELFEKNSNAKWLEVVIYFPQYFQEDNDQLYNYIKNNDKIEKLIFEKIRTIQENSLKKFHTFIVEDKFDFNQLNGYVLDSNSTFDKKNPYEVLNFNNLIQTLNNRFTIDGKLSVEIDEFKKIHDCLCCFEDLRIAIERLSTTSQQDWLKVLLVEHIIEKFCLIYSQHDNQIEQLRNVLMGVNEKVLLLFNNMFIGQYIDQMNSNTIPNYQKLKKEKFFRIIELLHVVSPSKKNLDQLSDATLTVWDTLLYEIEFSQIFRREMSKINIEFDERTLLFLNRIRVQLTIENNDRFMEFFQTISNKIGKEDVKNLDILNNLLEKIHFKRISFEEGNKIVLEVDYSNWSEEIDKLILSNRIVVNQSDAKAADIIRQIKDEQKNKTNVIKADILDQIAIKATVIRDKAWRRIDSNECDTSQIKQEIQNIFNLKDYQDNPSQYVYSHLDEILQLICCAWSIANKPQFPKDTQIVALLLFIHSTDKGLLEQIRTGEGKTLTVGITAAFLALCGHAVDVVSSNRDLAIEGEQKCHSFFQLLKLESGHICNDDDEVNHQAYRPDLKTPQGNIVYGEVGGFQKDILEDEFNNKKIFSDQYKKRNRCLIIDEVDNMCLDRARHVLYLSHEIHSLKHLETLFINIWAAVLRTEINNLDDMSENIKDISIFIKQNIQNRNIFVPVYMEEFVNQKLERWIDSAFQARIMREDDHFVLDIAKTDEQKNQKQKTIIVLDKDTGVEQYSTRWSHGLAQFLELKYRRKLSVESLKAVFISNKTFFQRYKNYLYGLTGTLGSENSQSFLSDLYHVQFVELPTSKKKCFYQLPSKVSFEYSDWLNLIAKESIKQVSKRPVLIICENVESTENIWNELIRHGVSSHTIEKYRRDGDNVEDRFRKKPATKGDIIIATNKGGRGTDIHVDSEVNCEGGMHVILCYLPDNIRIEEQAFGRTARNGAAGTGQFILQVDKNIYESQYDLSQYPKDQKQKKLEELSDVIVEREKITRDNKEAARLSELKLKNILRLEVEEELFDKFNKFKQTIAKDEFKRIFEGKNEKIKENLIEPFENILKNRWAFWLDGAKDKIDVIETPQQKNDLLKDYDSFFIDHITNLLRTSNLSKLIDKPEEAIQIGKVYLSENEYSEAKSYFEKAVACGDISGFSHIGIAFCIIQLKPEINIKKESRRRLKKALECLESMKRNLMSNLKIAEILSQSATAEILQKVSSKDNFYQDQIKSKLEVIGTQIHYLTKATGETVEPYDFILHVNQEEKFDRENYEKGEKLYNLLVDKGIIQGDQIRKSFKRNTIEMEKIIRENLDPSIADRLIDLLKNNKSSFTKKGFEDIVCYNDEIWEVLNVQGKDEKVYILDTHKIENELGASYENIWNDLEEKIDHTNVNLDVFAENSEKKNFKVYLEQKKILIQTKRVKIEDIDLNLLKSNGKYAKYSKIKFNDNGYEKDKGLKGFLGELFEYIREGSKYLYQTDLPYGTREEEGNKIYIFLKEKNILKSGGLAQFKYGNHRDELSKRLDEIFEKTEYKNDKDLIESIILRLQGDIRSYEGDLKAHFKEFIDLQEVETVPNELRFFQGIGLDKFLIIQEDKSWWDWNAFAVAMIGVAQVIGGTILIAFGAVNIGGALLAEGVSDMVYATMAGLSGQFSWRDWAIQKSISFSISLVTAGIGKLASVGATVAKIGSVSKAALFFQIAKNAMKQFALTTLTNIITEKIMEQVKNGVIPKILNTIEDQILKVITSSIQTKVETIYSSGKTKEETENDYSTMKENLEGALSGNQLLPQQFDSIRLHVVSALQNSNVNVADALSNSSSKYAKMIGATVKATFLINQIFGAVQSVLNLASVITTLTNLIGSSNQTKTAKNVNQNKSNVEIVKARTEKLINMIKGYITSRLLRELDRVLRQIISKTLTAIGTAIAMGVKAMVDSAYNNNNQIDQLRKSNENRDSQVSVEAPSPKAESEKEKQDEEKRNDLQNNVKNPKDFSEEIENKDRPLGRADIKMLANSESRNIVVHNVDTGEKEVIRPARLRKIPAFFKQTAEINYKPGEDGSIGHFYTARGTETYKQTNGGNDCLLIAYNESLGRKVNENQYAEYRQETSRSGYPEMIGGREKREEEEELPPEVIRFSQDNVNKPEHIEEIENRMITDGWEGDPIDVVQMPDEELTSVDNRRVLAAQNAGIKVLAKVHKADDPLPEDQIKRFTVPGLPPPKTWGEAVMIRVQNQPSYWMRVTFPYGTVHRPYVMGRNVDEDKELREWNYDAPYEGMENIGKPKKRKSSKDRK</sequence>
<feature type="domain" description="Helicase ATP-binding" evidence="7">
    <location>
        <begin position="3347"/>
        <end position="3492"/>
    </location>
</feature>
<name>A0A815JYP3_9BILA</name>
<evidence type="ECO:0000259" key="8">
    <source>
        <dbReference type="PROSITE" id="PS51194"/>
    </source>
</evidence>
<dbReference type="EMBL" id="CAJNOG010000957">
    <property type="protein sequence ID" value="CAF1388447.1"/>
    <property type="molecule type" value="Genomic_DNA"/>
</dbReference>
<dbReference type="PANTHER" id="PTHR30612">
    <property type="entry name" value="SECA INNER MEMBRANE COMPONENT OF SEC PROTEIN SECRETION SYSTEM"/>
    <property type="match status" value="1"/>
</dbReference>
<dbReference type="Proteomes" id="UP000663844">
    <property type="component" value="Unassembled WGS sequence"/>
</dbReference>
<evidence type="ECO:0000313" key="10">
    <source>
        <dbReference type="EMBL" id="CAF1388447.1"/>
    </source>
</evidence>
<dbReference type="Proteomes" id="UP000663845">
    <property type="component" value="Unassembled WGS sequence"/>
</dbReference>
<dbReference type="SMART" id="SM00957">
    <property type="entry name" value="SecA_DEAD"/>
    <property type="match status" value="1"/>
</dbReference>
<evidence type="ECO:0000313" key="11">
    <source>
        <dbReference type="EMBL" id="CAF3778329.1"/>
    </source>
</evidence>
<dbReference type="PROSITE" id="PS51196">
    <property type="entry name" value="SECA_MOTOR_DEAD"/>
    <property type="match status" value="1"/>
</dbReference>
<feature type="compositionally biased region" description="Basic residues" evidence="6">
    <location>
        <begin position="5133"/>
        <end position="5144"/>
    </location>
</feature>
<dbReference type="InterPro" id="IPR014001">
    <property type="entry name" value="Helicase_ATP-bd"/>
</dbReference>
<feature type="region of interest" description="Disordered" evidence="6">
    <location>
        <begin position="1651"/>
        <end position="1674"/>
    </location>
</feature>
<dbReference type="InterPro" id="IPR001650">
    <property type="entry name" value="Helicase_C-like"/>
</dbReference>
<dbReference type="GO" id="GO:0017038">
    <property type="term" value="P:protein import"/>
    <property type="evidence" value="ECO:0007669"/>
    <property type="project" value="InterPro"/>
</dbReference>
<feature type="coiled-coil region" evidence="5">
    <location>
        <begin position="4038"/>
        <end position="4069"/>
    </location>
</feature>
<evidence type="ECO:0000256" key="6">
    <source>
        <dbReference type="SAM" id="MobiDB-lite"/>
    </source>
</evidence>
<dbReference type="Gene3D" id="3.40.50.300">
    <property type="entry name" value="P-loop containing nucleotide triphosphate hydrolases"/>
    <property type="match status" value="2"/>
</dbReference>
<dbReference type="SMART" id="SM00490">
    <property type="entry name" value="HELICc"/>
    <property type="match status" value="1"/>
</dbReference>
<feature type="compositionally biased region" description="Polar residues" evidence="6">
    <location>
        <begin position="1513"/>
        <end position="1522"/>
    </location>
</feature>
<comment type="caution">
    <text evidence="10">The sequence shown here is derived from an EMBL/GenBank/DDBJ whole genome shotgun (WGS) entry which is preliminary data.</text>
</comment>
<dbReference type="GO" id="GO:0006886">
    <property type="term" value="P:intracellular protein transport"/>
    <property type="evidence" value="ECO:0007669"/>
    <property type="project" value="InterPro"/>
</dbReference>
<dbReference type="InterPro" id="IPR027417">
    <property type="entry name" value="P-loop_NTPase"/>
</dbReference>
<keyword evidence="4" id="KW-0802">TPR repeat</keyword>
<protein>
    <submittedName>
        <fullName evidence="10">Uncharacterized protein</fullName>
    </submittedName>
</protein>
<keyword evidence="1" id="KW-0963">Cytoplasm</keyword>
<feature type="coiled-coil region" evidence="5">
    <location>
        <begin position="1840"/>
        <end position="1899"/>
    </location>
</feature>
<dbReference type="EMBL" id="CAJOAZ010001190">
    <property type="protein sequence ID" value="CAF3778329.1"/>
    <property type="molecule type" value="Genomic_DNA"/>
</dbReference>
<feature type="region of interest" description="Disordered" evidence="6">
    <location>
        <begin position="1505"/>
        <end position="1534"/>
    </location>
</feature>
<feature type="domain" description="SecA family profile" evidence="9">
    <location>
        <begin position="3201"/>
        <end position="3854"/>
    </location>
</feature>
<keyword evidence="2" id="KW-0653">Protein transport</keyword>
<reference evidence="10" key="1">
    <citation type="submission" date="2021-02" db="EMBL/GenBank/DDBJ databases">
        <authorList>
            <person name="Nowell W R."/>
        </authorList>
    </citation>
    <scope>NUCLEOTIDE SEQUENCE</scope>
</reference>
<feature type="region of interest" description="Disordered" evidence="6">
    <location>
        <begin position="5125"/>
        <end position="5144"/>
    </location>
</feature>
<keyword evidence="3" id="KW-0811">Translocation</keyword>
<evidence type="ECO:0000259" key="9">
    <source>
        <dbReference type="PROSITE" id="PS51196"/>
    </source>
</evidence>
<keyword evidence="2" id="KW-0813">Transport</keyword>
<dbReference type="SUPFAM" id="SSF52540">
    <property type="entry name" value="P-loop containing nucleoside triphosphate hydrolases"/>
    <property type="match status" value="2"/>
</dbReference>
<feature type="compositionally biased region" description="Gly residues" evidence="6">
    <location>
        <begin position="1611"/>
        <end position="1621"/>
    </location>
</feature>
<feature type="compositionally biased region" description="Basic and acidic residues" evidence="6">
    <location>
        <begin position="1523"/>
        <end position="1533"/>
    </location>
</feature>
<dbReference type="Pfam" id="PF00271">
    <property type="entry name" value="Helicase_C"/>
    <property type="match status" value="1"/>
</dbReference>
<evidence type="ECO:0000313" key="12">
    <source>
        <dbReference type="Proteomes" id="UP000663845"/>
    </source>
</evidence>
<gene>
    <name evidence="10" type="ORF">JYZ213_LOCUS37065</name>
    <name evidence="11" type="ORF">OXD698_LOCUS17001</name>
</gene>
<feature type="compositionally biased region" description="Basic and acidic residues" evidence="6">
    <location>
        <begin position="4843"/>
        <end position="4855"/>
    </location>
</feature>
<evidence type="ECO:0000256" key="1">
    <source>
        <dbReference type="ARBA" id="ARBA00022490"/>
    </source>
</evidence>
<feature type="region of interest" description="Disordered" evidence="6">
    <location>
        <begin position="4803"/>
        <end position="4855"/>
    </location>
</feature>
<feature type="repeat" description="TPR" evidence="4">
    <location>
        <begin position="3984"/>
        <end position="4017"/>
    </location>
</feature>
<feature type="compositionally biased region" description="Gly residues" evidence="6">
    <location>
        <begin position="1556"/>
        <end position="1571"/>
    </location>
</feature>
<dbReference type="PROSITE" id="PS51192">
    <property type="entry name" value="HELICASE_ATP_BIND_1"/>
    <property type="match status" value="1"/>
</dbReference>
<accession>A0A815JYP3</accession>
<feature type="region of interest" description="Disordered" evidence="6">
    <location>
        <begin position="1554"/>
        <end position="1577"/>
    </location>
</feature>
<dbReference type="InterPro" id="IPR019734">
    <property type="entry name" value="TPR_rpt"/>
</dbReference>
<dbReference type="GO" id="GO:0016020">
    <property type="term" value="C:membrane"/>
    <property type="evidence" value="ECO:0007669"/>
    <property type="project" value="InterPro"/>
</dbReference>
<dbReference type="PROSITE" id="PS51194">
    <property type="entry name" value="HELICASE_CTER"/>
    <property type="match status" value="1"/>
</dbReference>
<dbReference type="InterPro" id="IPR014018">
    <property type="entry name" value="SecA_motor_DEAD"/>
</dbReference>
<dbReference type="Pfam" id="PF07517">
    <property type="entry name" value="SecA_DEAD"/>
    <property type="match status" value="1"/>
</dbReference>
<evidence type="ECO:0000256" key="5">
    <source>
        <dbReference type="SAM" id="Coils"/>
    </source>
</evidence>
<evidence type="ECO:0000256" key="2">
    <source>
        <dbReference type="ARBA" id="ARBA00022927"/>
    </source>
</evidence>
<proteinExistence type="predicted"/>
<evidence type="ECO:0000256" key="4">
    <source>
        <dbReference type="PROSITE-ProRule" id="PRU00339"/>
    </source>
</evidence>
<dbReference type="GO" id="GO:0005524">
    <property type="term" value="F:ATP binding"/>
    <property type="evidence" value="ECO:0007669"/>
    <property type="project" value="InterPro"/>
</dbReference>
<feature type="compositionally biased region" description="Basic and acidic residues" evidence="6">
    <location>
        <begin position="4822"/>
        <end position="4836"/>
    </location>
</feature>
<evidence type="ECO:0000256" key="3">
    <source>
        <dbReference type="ARBA" id="ARBA00023010"/>
    </source>
</evidence>
<dbReference type="InterPro" id="IPR011115">
    <property type="entry name" value="SecA_DEAD"/>
</dbReference>
<keyword evidence="5" id="KW-0175">Coiled coil</keyword>
<dbReference type="PROSITE" id="PS50005">
    <property type="entry name" value="TPR"/>
    <property type="match status" value="1"/>
</dbReference>
<feature type="region of interest" description="Disordered" evidence="6">
    <location>
        <begin position="1604"/>
        <end position="1627"/>
    </location>
</feature>
<feature type="domain" description="Helicase C-terminal" evidence="8">
    <location>
        <begin position="3702"/>
        <end position="3864"/>
    </location>
</feature>
<evidence type="ECO:0000259" key="7">
    <source>
        <dbReference type="PROSITE" id="PS51192"/>
    </source>
</evidence>
<organism evidence="10 12">
    <name type="scientific">Adineta steineri</name>
    <dbReference type="NCBI Taxonomy" id="433720"/>
    <lineage>
        <taxon>Eukaryota</taxon>
        <taxon>Metazoa</taxon>
        <taxon>Spiralia</taxon>
        <taxon>Gnathifera</taxon>
        <taxon>Rotifera</taxon>
        <taxon>Eurotatoria</taxon>
        <taxon>Bdelloidea</taxon>
        <taxon>Adinetida</taxon>
        <taxon>Adinetidae</taxon>
        <taxon>Adineta</taxon>
    </lineage>
</organism>